<dbReference type="Pfam" id="PF01933">
    <property type="entry name" value="CofD"/>
    <property type="match status" value="1"/>
</dbReference>
<keyword evidence="2" id="KW-0460">Magnesium</keyword>
<dbReference type="PANTHER" id="PTHR43007">
    <property type="entry name" value="2-PHOSPHO-L-LACTATE TRANSFERASE"/>
    <property type="match status" value="1"/>
</dbReference>
<dbReference type="SUPFAM" id="SSF142338">
    <property type="entry name" value="CofD-like"/>
    <property type="match status" value="1"/>
</dbReference>
<evidence type="ECO:0000313" key="3">
    <source>
        <dbReference type="EMBL" id="CAB4556568.1"/>
    </source>
</evidence>
<dbReference type="AlphaFoldDB" id="A0A6J6D4B0"/>
<dbReference type="Gene3D" id="3.40.50.10680">
    <property type="entry name" value="CofD-like domains"/>
    <property type="match status" value="1"/>
</dbReference>
<sequence length="319" mass="34418">MILVLAGGVGAARFLKGLVHVAPPADIVTVVNTGDDTELHGLSISPDIDTVTYTLADAIDPTRGWGLRDETWRAMEALARFEDVRPKHSHAAPRWFNLGDQDLATHFYRTARLREGATLAEVTDEIRRAFEVTVQILPMSNDAVRTHVHLEKETVTFQEYFVKLKHNVAVTGVDFEGATTASFIDLSLIENAARIIIAPSNPIVSIGPMRALAGIDNALSQVRDKVVAISPIVAGTALKGPADRMLVELGHEPTVVGVARLYKEICGTLVIDQQDAHLASDVEKTGMRCVVTDTIMSRPGVSMALAQCALDAVDIQGGK</sequence>
<proteinExistence type="inferred from homology"/>
<protein>
    <submittedName>
        <fullName evidence="3">Unannotated protein</fullName>
    </submittedName>
</protein>
<dbReference type="InterPro" id="IPR038136">
    <property type="entry name" value="CofD-like_dom_sf"/>
</dbReference>
<dbReference type="EMBL" id="CAEZTC010000048">
    <property type="protein sequence ID" value="CAB4556568.1"/>
    <property type="molecule type" value="Genomic_DNA"/>
</dbReference>
<dbReference type="PANTHER" id="PTHR43007:SF1">
    <property type="entry name" value="2-PHOSPHO-L-LACTATE TRANSFERASE"/>
    <property type="match status" value="1"/>
</dbReference>
<evidence type="ECO:0000256" key="1">
    <source>
        <dbReference type="ARBA" id="ARBA00022679"/>
    </source>
</evidence>
<dbReference type="InterPro" id="IPR002882">
    <property type="entry name" value="CofD"/>
</dbReference>
<dbReference type="CDD" id="cd07186">
    <property type="entry name" value="CofD_like"/>
    <property type="match status" value="1"/>
</dbReference>
<dbReference type="Gene3D" id="1.10.8.240">
    <property type="entry name" value="CofD-like domain"/>
    <property type="match status" value="1"/>
</dbReference>
<dbReference type="GO" id="GO:0000287">
    <property type="term" value="F:magnesium ion binding"/>
    <property type="evidence" value="ECO:0007669"/>
    <property type="project" value="InterPro"/>
</dbReference>
<gene>
    <name evidence="3" type="ORF">UFOPK1572_00529</name>
</gene>
<name>A0A6J6D4B0_9ZZZZ</name>
<dbReference type="HAMAP" id="MF_01257">
    <property type="entry name" value="CofD"/>
    <property type="match status" value="1"/>
</dbReference>
<organism evidence="3">
    <name type="scientific">freshwater metagenome</name>
    <dbReference type="NCBI Taxonomy" id="449393"/>
    <lineage>
        <taxon>unclassified sequences</taxon>
        <taxon>metagenomes</taxon>
        <taxon>ecological metagenomes</taxon>
    </lineage>
</organism>
<dbReference type="InterPro" id="IPR010115">
    <property type="entry name" value="FbiA/CofD"/>
</dbReference>
<dbReference type="NCBIfam" id="TIGR01819">
    <property type="entry name" value="F420_cofD"/>
    <property type="match status" value="1"/>
</dbReference>
<evidence type="ECO:0000256" key="2">
    <source>
        <dbReference type="ARBA" id="ARBA00022842"/>
    </source>
</evidence>
<reference evidence="3" key="1">
    <citation type="submission" date="2020-05" db="EMBL/GenBank/DDBJ databases">
        <authorList>
            <person name="Chiriac C."/>
            <person name="Salcher M."/>
            <person name="Ghai R."/>
            <person name="Kavagutti S V."/>
        </authorList>
    </citation>
    <scope>NUCLEOTIDE SEQUENCE</scope>
</reference>
<dbReference type="GO" id="GO:0043743">
    <property type="term" value="F:LPPG:FO 2-phospho-L-lactate transferase activity"/>
    <property type="evidence" value="ECO:0007669"/>
    <property type="project" value="InterPro"/>
</dbReference>
<keyword evidence="1" id="KW-0808">Transferase</keyword>
<accession>A0A6J6D4B0</accession>